<dbReference type="Gene3D" id="3.40.109.10">
    <property type="entry name" value="NADH Oxidase"/>
    <property type="match status" value="1"/>
</dbReference>
<reference evidence="2" key="1">
    <citation type="submission" date="2020-11" db="EMBL/GenBank/DDBJ databases">
        <title>Chlorella ohadii genome sequencing and assembly.</title>
        <authorList>
            <person name="Murik O."/>
            <person name="Treves H."/>
            <person name="Kedem I."/>
            <person name="Shotland Y."/>
            <person name="Kaplan A."/>
        </authorList>
    </citation>
    <scope>NUCLEOTIDE SEQUENCE</scope>
    <source>
        <strain evidence="2">1</strain>
    </source>
</reference>
<evidence type="ECO:0000259" key="1">
    <source>
        <dbReference type="Pfam" id="PF00881"/>
    </source>
</evidence>
<feature type="domain" description="Nitroreductase" evidence="1">
    <location>
        <begin position="110"/>
        <end position="285"/>
    </location>
</feature>
<dbReference type="InterPro" id="IPR029479">
    <property type="entry name" value="Nitroreductase"/>
</dbReference>
<sequence>MPTSCYIASLAVAAALGAAEVCAALGAPTGLLTAARLLLLCVWVRCWSGAAGSSAGPALRCSEAAPAASAKAEAGGAMCQVAALAPKDSRRTWCSAGVQLPLPELALNLIKSRRSVFCKDMRPGRALDPAALGLLLEAASWAPSHGRTDPWHFVVFQSQQGLRTLASLSVAVIQREEGAEAAAVAEQEFAPGRRWANAACLIAICMRRRPRCCNGASPPSYNPEWEEVAAVACAVQNMHLMATSLPGGVCGYWSSWYECVRDAPEMRRLLGLAGGDKCLGFFVVGQSDRAGAYRAYRPKPSAEWR</sequence>
<accession>A0AAD5DSQ1</accession>
<dbReference type="SUPFAM" id="SSF55469">
    <property type="entry name" value="FMN-dependent nitroreductase-like"/>
    <property type="match status" value="1"/>
</dbReference>
<evidence type="ECO:0000313" key="3">
    <source>
        <dbReference type="Proteomes" id="UP001205105"/>
    </source>
</evidence>
<organism evidence="2 3">
    <name type="scientific">Chlorella ohadii</name>
    <dbReference type="NCBI Taxonomy" id="2649997"/>
    <lineage>
        <taxon>Eukaryota</taxon>
        <taxon>Viridiplantae</taxon>
        <taxon>Chlorophyta</taxon>
        <taxon>core chlorophytes</taxon>
        <taxon>Trebouxiophyceae</taxon>
        <taxon>Chlorellales</taxon>
        <taxon>Chlorellaceae</taxon>
        <taxon>Chlorella clade</taxon>
        <taxon>Chlorella</taxon>
    </lineage>
</organism>
<dbReference type="PANTHER" id="PTHR43821">
    <property type="entry name" value="NAD(P)H NITROREDUCTASE YDJA-RELATED"/>
    <property type="match status" value="1"/>
</dbReference>
<dbReference type="GO" id="GO:0016491">
    <property type="term" value="F:oxidoreductase activity"/>
    <property type="evidence" value="ECO:0007669"/>
    <property type="project" value="InterPro"/>
</dbReference>
<protein>
    <recommendedName>
        <fullName evidence="1">Nitroreductase domain-containing protein</fullName>
    </recommendedName>
</protein>
<name>A0AAD5DSQ1_9CHLO</name>
<dbReference type="AlphaFoldDB" id="A0AAD5DSQ1"/>
<dbReference type="Proteomes" id="UP001205105">
    <property type="component" value="Unassembled WGS sequence"/>
</dbReference>
<evidence type="ECO:0000313" key="2">
    <source>
        <dbReference type="EMBL" id="KAI7843250.1"/>
    </source>
</evidence>
<dbReference type="InterPro" id="IPR000415">
    <property type="entry name" value="Nitroreductase-like"/>
</dbReference>
<dbReference type="PANTHER" id="PTHR43821:SF1">
    <property type="entry name" value="NAD(P)H NITROREDUCTASE YDJA-RELATED"/>
    <property type="match status" value="1"/>
</dbReference>
<dbReference type="InterPro" id="IPR052530">
    <property type="entry name" value="NAD(P)H_nitroreductase"/>
</dbReference>
<dbReference type="Pfam" id="PF00881">
    <property type="entry name" value="Nitroreductase"/>
    <property type="match status" value="1"/>
</dbReference>
<dbReference type="EMBL" id="JADXDR010000041">
    <property type="protein sequence ID" value="KAI7843250.1"/>
    <property type="molecule type" value="Genomic_DNA"/>
</dbReference>
<gene>
    <name evidence="2" type="ORF">COHA_003084</name>
</gene>
<keyword evidence="3" id="KW-1185">Reference proteome</keyword>
<proteinExistence type="predicted"/>
<comment type="caution">
    <text evidence="2">The sequence shown here is derived from an EMBL/GenBank/DDBJ whole genome shotgun (WGS) entry which is preliminary data.</text>
</comment>